<accession>A0A1N7FQY5</accession>
<evidence type="ECO:0000256" key="8">
    <source>
        <dbReference type="ARBA" id="ARBA00023196"/>
    </source>
</evidence>
<dbReference type="InterPro" id="IPR001469">
    <property type="entry name" value="ATP_synth_F1_dsu/esu"/>
</dbReference>
<feature type="domain" description="ATP synthase F1 complex delta/epsilon subunit N-terminal" evidence="9">
    <location>
        <begin position="7"/>
        <end position="80"/>
    </location>
</feature>
<dbReference type="NCBIfam" id="TIGR03166">
    <property type="entry name" value="alt_F1F0_F1_eps"/>
    <property type="match status" value="1"/>
</dbReference>
<evidence type="ECO:0000256" key="7">
    <source>
        <dbReference type="ARBA" id="ARBA00023136"/>
    </source>
</evidence>
<evidence type="ECO:0000256" key="2">
    <source>
        <dbReference type="ARBA" id="ARBA00004184"/>
    </source>
</evidence>
<keyword evidence="5" id="KW-0375">Hydrogen ion transport</keyword>
<keyword evidence="6" id="KW-0406">Ion transport</keyword>
<keyword evidence="8" id="KW-0139">CF(1)</keyword>
<organism evidence="10 11">
    <name type="scientific">Roseovarius nanhaiticus</name>
    <dbReference type="NCBI Taxonomy" id="573024"/>
    <lineage>
        <taxon>Bacteria</taxon>
        <taxon>Pseudomonadati</taxon>
        <taxon>Pseudomonadota</taxon>
        <taxon>Alphaproteobacteria</taxon>
        <taxon>Rhodobacterales</taxon>
        <taxon>Roseobacteraceae</taxon>
        <taxon>Roseovarius</taxon>
    </lineage>
</organism>
<evidence type="ECO:0000256" key="6">
    <source>
        <dbReference type="ARBA" id="ARBA00023065"/>
    </source>
</evidence>
<evidence type="ECO:0000256" key="5">
    <source>
        <dbReference type="ARBA" id="ARBA00022781"/>
    </source>
</evidence>
<reference evidence="10 11" key="1">
    <citation type="submission" date="2017-01" db="EMBL/GenBank/DDBJ databases">
        <authorList>
            <person name="Mah S.A."/>
            <person name="Swanson W.J."/>
            <person name="Moy G.W."/>
            <person name="Vacquier V.D."/>
        </authorList>
    </citation>
    <scope>NUCLEOTIDE SEQUENCE [LARGE SCALE GENOMIC DNA]</scope>
    <source>
        <strain evidence="10 11">DSM 29590</strain>
    </source>
</reference>
<gene>
    <name evidence="10" type="ORF">SAMN05421666_1287</name>
</gene>
<proteinExistence type="inferred from homology"/>
<dbReference type="Proteomes" id="UP000186019">
    <property type="component" value="Unassembled WGS sequence"/>
</dbReference>
<dbReference type="SUPFAM" id="SSF51344">
    <property type="entry name" value="Epsilon subunit of F1F0-ATP synthase N-terminal domain"/>
    <property type="match status" value="1"/>
</dbReference>
<dbReference type="Gene3D" id="2.60.15.10">
    <property type="entry name" value="F0F1 ATP synthase delta/epsilon subunit, N-terminal"/>
    <property type="match status" value="1"/>
</dbReference>
<comment type="subcellular location">
    <subcellularLocation>
        <location evidence="2">Endomembrane system</location>
        <topology evidence="2">Peripheral membrane protein</topology>
    </subcellularLocation>
</comment>
<dbReference type="STRING" id="573024.SAMN05216208_0849"/>
<evidence type="ECO:0000259" key="9">
    <source>
        <dbReference type="Pfam" id="PF02823"/>
    </source>
</evidence>
<dbReference type="GO" id="GO:0045259">
    <property type="term" value="C:proton-transporting ATP synthase complex"/>
    <property type="evidence" value="ECO:0007669"/>
    <property type="project" value="UniProtKB-KW"/>
</dbReference>
<dbReference type="GO" id="GO:0012505">
    <property type="term" value="C:endomembrane system"/>
    <property type="evidence" value="ECO:0007669"/>
    <property type="project" value="UniProtKB-SubCell"/>
</dbReference>
<keyword evidence="4" id="KW-0813">Transport</keyword>
<evidence type="ECO:0000313" key="11">
    <source>
        <dbReference type="Proteomes" id="UP000186019"/>
    </source>
</evidence>
<dbReference type="GO" id="GO:0046933">
    <property type="term" value="F:proton-transporting ATP synthase activity, rotational mechanism"/>
    <property type="evidence" value="ECO:0007669"/>
    <property type="project" value="InterPro"/>
</dbReference>
<dbReference type="EMBL" id="FTNV01000001">
    <property type="protein sequence ID" value="SIS02731.1"/>
    <property type="molecule type" value="Genomic_DNA"/>
</dbReference>
<dbReference type="OrthoDB" id="272739at2"/>
<dbReference type="InterPro" id="IPR024037">
    <property type="entry name" value="Alt_ATP_synth_F1_esu"/>
</dbReference>
<evidence type="ECO:0000256" key="1">
    <source>
        <dbReference type="ARBA" id="ARBA00003543"/>
    </source>
</evidence>
<dbReference type="RefSeq" id="WP_076531975.1">
    <property type="nucleotide sequence ID" value="NZ_CANNEL010000001.1"/>
</dbReference>
<sequence length="136" mass="14922">MNMATEMQVTLRLPISTLFEGRATRLIGVAPNGAFGLLPNHIDFVTALVPSVLTLELTDGREEIFGIDEGLLIKRGAEVSASVLRGVRGLDLGSLQETVEAKFVQMDDEERQARSALSRLEADMVRRFAELQRPGL</sequence>
<keyword evidence="7" id="KW-0472">Membrane</keyword>
<comment type="function">
    <text evidence="1">Produces ATP from ADP in the presence of a proton gradient across the membrane.</text>
</comment>
<dbReference type="CDD" id="cd12152">
    <property type="entry name" value="F1-ATPase_delta"/>
    <property type="match status" value="1"/>
</dbReference>
<dbReference type="InterPro" id="IPR020546">
    <property type="entry name" value="ATP_synth_F1_dsu/esu_N"/>
</dbReference>
<evidence type="ECO:0000256" key="3">
    <source>
        <dbReference type="ARBA" id="ARBA00005712"/>
    </source>
</evidence>
<dbReference type="InterPro" id="IPR036771">
    <property type="entry name" value="ATPsynth_dsu/esu_N"/>
</dbReference>
<name>A0A1N7FQY5_9RHOB</name>
<keyword evidence="8" id="KW-0066">ATP synthesis</keyword>
<keyword evidence="11" id="KW-1185">Reference proteome</keyword>
<comment type="similarity">
    <text evidence="3">Belongs to the ATPase epsilon chain family.</text>
</comment>
<evidence type="ECO:0000313" key="10">
    <source>
        <dbReference type="EMBL" id="SIS02731.1"/>
    </source>
</evidence>
<protein>
    <submittedName>
        <fullName evidence="10">F-type H+-transporting ATPase subunit epsilon</fullName>
    </submittedName>
</protein>
<evidence type="ECO:0000256" key="4">
    <source>
        <dbReference type="ARBA" id="ARBA00022448"/>
    </source>
</evidence>
<dbReference type="Pfam" id="PF02823">
    <property type="entry name" value="ATP-synt_DE_N"/>
    <property type="match status" value="1"/>
</dbReference>
<dbReference type="AlphaFoldDB" id="A0A1N7FQY5"/>